<evidence type="ECO:0000313" key="1">
    <source>
        <dbReference type="EMBL" id="RDD66347.1"/>
    </source>
</evidence>
<proteinExistence type="predicted"/>
<reference evidence="1 2" key="1">
    <citation type="submission" date="2018-07" db="EMBL/GenBank/DDBJ databases">
        <title>Thalassococcus profundi sp. nov., a marine bacterium isolated from deep seawater of Okinawa Trough.</title>
        <authorList>
            <person name="Yu M."/>
        </authorList>
    </citation>
    <scope>NUCLEOTIDE SEQUENCE [LARGE SCALE GENOMIC DNA]</scope>
    <source>
        <strain evidence="1 2">WRAS1</strain>
    </source>
</reference>
<dbReference type="Proteomes" id="UP000253977">
    <property type="component" value="Unassembled WGS sequence"/>
</dbReference>
<protein>
    <submittedName>
        <fullName evidence="1">Uncharacterized protein</fullName>
    </submittedName>
</protein>
<gene>
    <name evidence="1" type="ORF">DU478_10560</name>
</gene>
<dbReference type="OrthoDB" id="7708793at2"/>
<dbReference type="RefSeq" id="WP_114510919.1">
    <property type="nucleotide sequence ID" value="NZ_QPMK01000006.1"/>
</dbReference>
<name>A0A369TQE0_9RHOB</name>
<keyword evidence="2" id="KW-1185">Reference proteome</keyword>
<accession>A0A369TQE0</accession>
<dbReference type="AlphaFoldDB" id="A0A369TQE0"/>
<dbReference type="EMBL" id="QPMK01000006">
    <property type="protein sequence ID" value="RDD66347.1"/>
    <property type="molecule type" value="Genomic_DNA"/>
</dbReference>
<evidence type="ECO:0000313" key="2">
    <source>
        <dbReference type="Proteomes" id="UP000253977"/>
    </source>
</evidence>
<comment type="caution">
    <text evidence="1">The sequence shown here is derived from an EMBL/GenBank/DDBJ whole genome shotgun (WGS) entry which is preliminary data.</text>
</comment>
<sequence>MRPEYETELTQAQIHLRAARHAVQAEISAYPTPISGCDAQFNRLLSDRSRIDAALRDLSSAPFVPTPRMPMPATSLESR</sequence>
<organism evidence="1 2">
    <name type="scientific">Thalassococcus profundi</name>
    <dbReference type="NCBI Taxonomy" id="2282382"/>
    <lineage>
        <taxon>Bacteria</taxon>
        <taxon>Pseudomonadati</taxon>
        <taxon>Pseudomonadota</taxon>
        <taxon>Alphaproteobacteria</taxon>
        <taxon>Rhodobacterales</taxon>
        <taxon>Roseobacteraceae</taxon>
        <taxon>Thalassococcus</taxon>
    </lineage>
</organism>